<evidence type="ECO:0008006" key="3">
    <source>
        <dbReference type="Google" id="ProtNLM"/>
    </source>
</evidence>
<dbReference type="HOGENOM" id="CLU_471054_0_0_1"/>
<sequence>MPALYFQIMYTIDGNDSLKQIIRRTPLSDDEDEKPGPSSELPSPQYICGDCYSSTELVDRWAHGALQNMLGEALNAWRRCGGVFDETGIFLALCYHGISLVVADIMQSGELGKYPLAVVAILPDVFGEGLAGSFDINCKFKTTLWNSPLGPQACTLNHTCLVGTFHGHAHRRLCQLNHLAMYVEGLGLEDLEGCKCAFSKSNALALSVQYASIFHQKQAINTYFEHNDLFEVYYNLSMFLYNNYKQALDILATGPVNLAKAMQELQIVEKGMFESWLQEEETYLTSLCKEQVEETHQMEYWQKLAKLTTSEDEKQALAAATNIFSSQTPTTLATPRANPTQRTETAHCHAQEKYEKILEAVQAIEMGYALHKHIGKVLQAQSAAIWTALDHYNAAAKALQPPCCTLDWKQVVEYAFLVDFDLLRDAQQDILSRPWATLASRLAMNEYFKISSTHEEIKHLNVEIRRFAMYLHDEDIYLCACEKQPTKSIYTGGSRGASMHTMYPGWWKSHGYQASAAPYILVRASTPDQESASTPSVHIPSVTAGGGSTVGGKWPRQLTVKKTLRTEKRSRRTLSKSQRPLNISYTYLAMAEHFTLRMSFYGIHVVFNHESPDPCVKGWRIKRDM</sequence>
<gene>
    <name evidence="1" type="ORF">SERLA73DRAFT_150280</name>
</gene>
<accession>F8PLW3</accession>
<protein>
    <recommendedName>
        <fullName evidence="3">CxC2-like cysteine cluster KDZ transposase-associated domain-containing protein</fullName>
    </recommendedName>
</protein>
<dbReference type="InterPro" id="IPR040521">
    <property type="entry name" value="KDZ"/>
</dbReference>
<dbReference type="eggNOG" id="ENOG502SKEZ">
    <property type="taxonomic scope" value="Eukaryota"/>
</dbReference>
<dbReference type="AlphaFoldDB" id="F8PLW3"/>
<evidence type="ECO:0000313" key="2">
    <source>
        <dbReference type="Proteomes" id="UP000008063"/>
    </source>
</evidence>
<dbReference type="OrthoDB" id="3246730at2759"/>
<dbReference type="InParanoid" id="F8PLW3"/>
<dbReference type="OMA" id="RYLHECE"/>
<dbReference type="Proteomes" id="UP000008063">
    <property type="component" value="Unassembled WGS sequence"/>
</dbReference>
<organism evidence="2">
    <name type="scientific">Serpula lacrymans var. lacrymans (strain S7.3)</name>
    <name type="common">Dry rot fungus</name>
    <dbReference type="NCBI Taxonomy" id="936435"/>
    <lineage>
        <taxon>Eukaryota</taxon>
        <taxon>Fungi</taxon>
        <taxon>Dikarya</taxon>
        <taxon>Basidiomycota</taxon>
        <taxon>Agaricomycotina</taxon>
        <taxon>Agaricomycetes</taxon>
        <taxon>Agaricomycetidae</taxon>
        <taxon>Boletales</taxon>
        <taxon>Coniophorineae</taxon>
        <taxon>Serpulaceae</taxon>
        <taxon>Serpula</taxon>
    </lineage>
</organism>
<name>F8PLW3_SERL3</name>
<dbReference type="PANTHER" id="PTHR33096">
    <property type="entry name" value="CXC2 DOMAIN-CONTAINING PROTEIN"/>
    <property type="match status" value="1"/>
</dbReference>
<reference evidence="2" key="1">
    <citation type="journal article" date="2011" name="Science">
        <title>The plant cell wall-decomposing machinery underlies the functional diversity of forest fungi.</title>
        <authorList>
            <person name="Eastwood D.C."/>
            <person name="Floudas D."/>
            <person name="Binder M."/>
            <person name="Majcherczyk A."/>
            <person name="Schneider P."/>
            <person name="Aerts A."/>
            <person name="Asiegbu F.O."/>
            <person name="Baker S.E."/>
            <person name="Barry K."/>
            <person name="Bendiksby M."/>
            <person name="Blumentritt M."/>
            <person name="Coutinho P.M."/>
            <person name="Cullen D."/>
            <person name="de Vries R.P."/>
            <person name="Gathman A."/>
            <person name="Goodell B."/>
            <person name="Henrissat B."/>
            <person name="Ihrmark K."/>
            <person name="Kauserud H."/>
            <person name="Kohler A."/>
            <person name="LaButti K."/>
            <person name="Lapidus A."/>
            <person name="Lavin J.L."/>
            <person name="Lee Y.-H."/>
            <person name="Lindquist E."/>
            <person name="Lilly W."/>
            <person name="Lucas S."/>
            <person name="Morin E."/>
            <person name="Murat C."/>
            <person name="Oguiza J.A."/>
            <person name="Park J."/>
            <person name="Pisabarro A.G."/>
            <person name="Riley R."/>
            <person name="Rosling A."/>
            <person name="Salamov A."/>
            <person name="Schmidt O."/>
            <person name="Schmutz J."/>
            <person name="Skrede I."/>
            <person name="Stenlid J."/>
            <person name="Wiebenga A."/>
            <person name="Xie X."/>
            <person name="Kuees U."/>
            <person name="Hibbett D.S."/>
            <person name="Hoffmeister D."/>
            <person name="Hoegberg N."/>
            <person name="Martin F."/>
            <person name="Grigoriev I.V."/>
            <person name="Watkinson S.C."/>
        </authorList>
    </citation>
    <scope>NUCLEOTIDE SEQUENCE [LARGE SCALE GENOMIC DNA]</scope>
    <source>
        <strain evidence="2">strain S7.3</strain>
    </source>
</reference>
<dbReference type="PANTHER" id="PTHR33096:SF1">
    <property type="entry name" value="CXC1-LIKE CYSTEINE CLUSTER ASSOCIATED WITH KDZ TRANSPOSASES DOMAIN-CONTAINING PROTEIN"/>
    <property type="match status" value="1"/>
</dbReference>
<dbReference type="EMBL" id="GL945476">
    <property type="protein sequence ID" value="EGO02595.1"/>
    <property type="molecule type" value="Genomic_DNA"/>
</dbReference>
<dbReference type="Pfam" id="PF18758">
    <property type="entry name" value="KDZ"/>
    <property type="match status" value="1"/>
</dbReference>
<evidence type="ECO:0000313" key="1">
    <source>
        <dbReference type="EMBL" id="EGO02595.1"/>
    </source>
</evidence>
<keyword evidence="2" id="KW-1185">Reference proteome</keyword>
<proteinExistence type="predicted"/>